<dbReference type="GO" id="GO:0005576">
    <property type="term" value="C:extracellular region"/>
    <property type="evidence" value="ECO:0007669"/>
    <property type="project" value="InterPro"/>
</dbReference>
<dbReference type="CDD" id="cd12215">
    <property type="entry name" value="ChiC_BD"/>
    <property type="match status" value="1"/>
</dbReference>
<reference evidence="4 5" key="1">
    <citation type="submission" date="2018-10" db="EMBL/GenBank/DDBJ databases">
        <title>Paraburkholderia sp. 7MK8-2, isolated from soil.</title>
        <authorList>
            <person name="Gao Z.-H."/>
            <person name="Qiu L.-H."/>
        </authorList>
    </citation>
    <scope>NUCLEOTIDE SEQUENCE [LARGE SCALE GENOMIC DNA]</scope>
    <source>
        <strain evidence="4 5">7MK8-2</strain>
    </source>
</reference>
<feature type="signal peptide" evidence="2">
    <location>
        <begin position="1"/>
        <end position="27"/>
    </location>
</feature>
<organism evidence="4 5">
    <name type="scientific">Trinickia fusca</name>
    <dbReference type="NCBI Taxonomy" id="2419777"/>
    <lineage>
        <taxon>Bacteria</taxon>
        <taxon>Pseudomonadati</taxon>
        <taxon>Pseudomonadota</taxon>
        <taxon>Betaproteobacteria</taxon>
        <taxon>Burkholderiales</taxon>
        <taxon>Burkholderiaceae</taxon>
        <taxon>Trinickia</taxon>
    </lineage>
</organism>
<dbReference type="InterPro" id="IPR036573">
    <property type="entry name" value="CBM_sf_5/12"/>
</dbReference>
<accession>A0A494X5Y1</accession>
<dbReference type="Gene3D" id="2.10.10.20">
    <property type="entry name" value="Carbohydrate-binding module superfamily 5/12"/>
    <property type="match status" value="1"/>
</dbReference>
<protein>
    <submittedName>
        <fullName evidence="4">Chemotaxis protein</fullName>
    </submittedName>
</protein>
<evidence type="ECO:0000313" key="5">
    <source>
        <dbReference type="Proteomes" id="UP000280434"/>
    </source>
</evidence>
<proteinExistence type="predicted"/>
<dbReference type="Pfam" id="PF01374">
    <property type="entry name" value="Glyco_hydro_46"/>
    <property type="match status" value="2"/>
</dbReference>
<dbReference type="GO" id="GO:0030246">
    <property type="term" value="F:carbohydrate binding"/>
    <property type="evidence" value="ECO:0007669"/>
    <property type="project" value="InterPro"/>
</dbReference>
<keyword evidence="2" id="KW-0732">Signal</keyword>
<feature type="chain" id="PRO_5019721620" evidence="2">
    <location>
        <begin position="28"/>
        <end position="367"/>
    </location>
</feature>
<dbReference type="InterPro" id="IPR023346">
    <property type="entry name" value="Lysozyme-like_dom_sf"/>
</dbReference>
<comment type="caution">
    <text evidence="4">The sequence shown here is derived from an EMBL/GenBank/DDBJ whole genome shotgun (WGS) entry which is preliminary data.</text>
</comment>
<dbReference type="OrthoDB" id="6018988at2"/>
<dbReference type="AlphaFoldDB" id="A0A494X5Y1"/>
<dbReference type="EMBL" id="RBZV01000008">
    <property type="protein sequence ID" value="RKP46097.1"/>
    <property type="molecule type" value="Genomic_DNA"/>
</dbReference>
<dbReference type="SUPFAM" id="SSF51055">
    <property type="entry name" value="Carbohydrate binding domain"/>
    <property type="match status" value="1"/>
</dbReference>
<feature type="domain" description="Chitin-binding type-3" evidence="3">
    <location>
        <begin position="47"/>
        <end position="96"/>
    </location>
</feature>
<sequence length="367" mass="39807">MRVKKLKFSLMCATTYALLCASGNVSAHITKANADARPSGSAIEICNSPWSATHIYTNGNVVSVDGRNYTAAYWTQGNAPSTSSGEANSGQPWISGAACKPASLTAQTRDHDSNFSPATLKFLTSHTGLDGEQWDNIMKLINKPEQDSLDWTKYYGYCENIHDDRGYTIGIFGATTGGPNDDGPDGPALFKEYDAVSGASNPSVEGGLSRIGVHGRMSGSILKISDSAKVFCGKINGLQSDASWREAMWRTFYDVYISYSVQQAQQRGFDSALTIGSFVDTALNQGATGDSGSLEGLLSRSGDSSDEKTFMTTFYAQRTKIVDTHDYNQPPNGKHRVKEWSTLMNEGITDLKNCDAEIVKVTDWTMH</sequence>
<keyword evidence="1" id="KW-0378">Hydrolase</keyword>
<evidence type="ECO:0000313" key="4">
    <source>
        <dbReference type="EMBL" id="RKP46097.1"/>
    </source>
</evidence>
<dbReference type="InterPro" id="IPR000400">
    <property type="entry name" value="Glyco_hydro_46"/>
</dbReference>
<dbReference type="Proteomes" id="UP000280434">
    <property type="component" value="Unassembled WGS sequence"/>
</dbReference>
<evidence type="ECO:0000256" key="1">
    <source>
        <dbReference type="ARBA" id="ARBA00022801"/>
    </source>
</evidence>
<dbReference type="Gene3D" id="1.20.141.10">
    <property type="entry name" value="Chitosanase, subunit A, domain 1"/>
    <property type="match status" value="1"/>
</dbReference>
<name>A0A494X5Y1_9BURK</name>
<dbReference type="Gene3D" id="3.30.386.10">
    <property type="entry name" value="Chitosanase, subunit A, domain 2"/>
    <property type="match status" value="1"/>
</dbReference>
<dbReference type="GO" id="GO:0016977">
    <property type="term" value="F:chitosanase activity"/>
    <property type="evidence" value="ECO:0007669"/>
    <property type="project" value="InterPro"/>
</dbReference>
<dbReference type="SUPFAM" id="SSF53955">
    <property type="entry name" value="Lysozyme-like"/>
    <property type="match status" value="1"/>
</dbReference>
<dbReference type="InterPro" id="IPR003610">
    <property type="entry name" value="CBM5/12"/>
</dbReference>
<dbReference type="SMART" id="SM00495">
    <property type="entry name" value="ChtBD3"/>
    <property type="match status" value="1"/>
</dbReference>
<dbReference type="GO" id="GO:0005975">
    <property type="term" value="P:carbohydrate metabolic process"/>
    <property type="evidence" value="ECO:0007669"/>
    <property type="project" value="InterPro"/>
</dbReference>
<gene>
    <name evidence="4" type="ORF">D7S89_18755</name>
</gene>
<dbReference type="Pfam" id="PF02839">
    <property type="entry name" value="CBM_5_12"/>
    <property type="match status" value="1"/>
</dbReference>
<evidence type="ECO:0000259" key="3">
    <source>
        <dbReference type="SMART" id="SM00495"/>
    </source>
</evidence>
<dbReference type="InterPro" id="IPR023099">
    <property type="entry name" value="Glyco_hydro_46_N"/>
</dbReference>
<evidence type="ECO:0000256" key="2">
    <source>
        <dbReference type="SAM" id="SignalP"/>
    </source>
</evidence>
<keyword evidence="5" id="KW-1185">Reference proteome</keyword>
<dbReference type="PROSITE" id="PS60000">
    <property type="entry name" value="CHITOSANASE_46_80"/>
    <property type="match status" value="1"/>
</dbReference>